<dbReference type="Gene3D" id="1.50.10.10">
    <property type="match status" value="1"/>
</dbReference>
<dbReference type="Gene3D" id="2.60.120.260">
    <property type="entry name" value="Galactose-binding domain-like"/>
    <property type="match status" value="2"/>
</dbReference>
<gene>
    <name evidence="4" type="ORF">FHS57_000657</name>
</gene>
<reference evidence="4 5" key="1">
    <citation type="submission" date="2020-08" db="EMBL/GenBank/DDBJ databases">
        <title>Genomic Encyclopedia of Type Strains, Phase IV (KMG-IV): sequencing the most valuable type-strain genomes for metagenomic binning, comparative biology and taxonomic classification.</title>
        <authorList>
            <person name="Goeker M."/>
        </authorList>
    </citation>
    <scope>NUCLEOTIDE SEQUENCE [LARGE SCALE GENOMIC DNA]</scope>
    <source>
        <strain evidence="4 5">DSM 17976</strain>
    </source>
</reference>
<dbReference type="Proteomes" id="UP000541352">
    <property type="component" value="Unassembled WGS sequence"/>
</dbReference>
<dbReference type="PANTHER" id="PTHR34987">
    <property type="entry name" value="C, PUTATIVE (AFU_ORTHOLOGUE AFUA_3G02880)-RELATED"/>
    <property type="match status" value="1"/>
</dbReference>
<dbReference type="AlphaFoldDB" id="A0A7W5ZGD5"/>
<feature type="domain" description="Alpha-L-rhamnosidase C-terminal" evidence="3">
    <location>
        <begin position="782"/>
        <end position="848"/>
    </location>
</feature>
<protein>
    <recommendedName>
        <fullName evidence="6">Alpha-L-rhamnosidase</fullName>
    </recommendedName>
</protein>
<dbReference type="PROSITE" id="PS51318">
    <property type="entry name" value="TAT"/>
    <property type="match status" value="1"/>
</dbReference>
<dbReference type="InterPro" id="IPR035398">
    <property type="entry name" value="Bac_rhamnosid_C"/>
</dbReference>
<evidence type="ECO:0008006" key="6">
    <source>
        <dbReference type="Google" id="ProtNLM"/>
    </source>
</evidence>
<comment type="caution">
    <text evidence="4">The sequence shown here is derived from an EMBL/GenBank/DDBJ whole genome shotgun (WGS) entry which is preliminary data.</text>
</comment>
<dbReference type="InterPro" id="IPR012341">
    <property type="entry name" value="6hp_glycosidase-like_sf"/>
</dbReference>
<dbReference type="SUPFAM" id="SSF48208">
    <property type="entry name" value="Six-hairpin glycosidases"/>
    <property type="match status" value="1"/>
</dbReference>
<dbReference type="Pfam" id="PF08531">
    <property type="entry name" value="Bac_rhamnosid_N"/>
    <property type="match status" value="1"/>
</dbReference>
<dbReference type="Gene3D" id="2.60.420.10">
    <property type="entry name" value="Maltose phosphorylase, domain 3"/>
    <property type="match status" value="1"/>
</dbReference>
<keyword evidence="5" id="KW-1185">Reference proteome</keyword>
<dbReference type="PANTHER" id="PTHR34987:SF2">
    <property type="entry name" value="B, PUTATIVE (AFU_ORTHOLOGUE AFUA_7G05040)-RELATED"/>
    <property type="match status" value="1"/>
</dbReference>
<dbReference type="RefSeq" id="WP_183971440.1">
    <property type="nucleotide sequence ID" value="NZ_JACIBY010000001.1"/>
</dbReference>
<evidence type="ECO:0000313" key="4">
    <source>
        <dbReference type="EMBL" id="MBB3836675.1"/>
    </source>
</evidence>
<evidence type="ECO:0000259" key="2">
    <source>
        <dbReference type="Pfam" id="PF17389"/>
    </source>
</evidence>
<evidence type="ECO:0000259" key="1">
    <source>
        <dbReference type="Pfam" id="PF08531"/>
    </source>
</evidence>
<name>A0A7W5ZGD5_9BACT</name>
<dbReference type="InterPro" id="IPR006311">
    <property type="entry name" value="TAT_signal"/>
</dbReference>
<proteinExistence type="predicted"/>
<dbReference type="Pfam" id="PF17389">
    <property type="entry name" value="Bac_rhamnosid6H"/>
    <property type="match status" value="1"/>
</dbReference>
<dbReference type="InterPro" id="IPR008928">
    <property type="entry name" value="6-hairpin_glycosidase_sf"/>
</dbReference>
<dbReference type="EMBL" id="JACIBY010000001">
    <property type="protein sequence ID" value="MBB3836675.1"/>
    <property type="molecule type" value="Genomic_DNA"/>
</dbReference>
<dbReference type="Pfam" id="PF17390">
    <property type="entry name" value="Bac_rhamnosid_C"/>
    <property type="match status" value="1"/>
</dbReference>
<dbReference type="InterPro" id="IPR013737">
    <property type="entry name" value="Bac_rhamnosid_N"/>
</dbReference>
<evidence type="ECO:0000313" key="5">
    <source>
        <dbReference type="Proteomes" id="UP000541352"/>
    </source>
</evidence>
<accession>A0A7W5ZGD5</accession>
<feature type="domain" description="Alpha-L-rhamnosidase six-hairpin glycosidase" evidence="2">
    <location>
        <begin position="430"/>
        <end position="655"/>
    </location>
</feature>
<feature type="domain" description="Bacterial alpha-L-rhamnosidase N-terminal" evidence="1">
    <location>
        <begin position="85"/>
        <end position="238"/>
    </location>
</feature>
<dbReference type="InterPro" id="IPR035396">
    <property type="entry name" value="Bac_rhamnosid6H"/>
</dbReference>
<organism evidence="4 5">
    <name type="scientific">Runella defluvii</name>
    <dbReference type="NCBI Taxonomy" id="370973"/>
    <lineage>
        <taxon>Bacteria</taxon>
        <taxon>Pseudomonadati</taxon>
        <taxon>Bacteroidota</taxon>
        <taxon>Cytophagia</taxon>
        <taxon>Cytophagales</taxon>
        <taxon>Spirosomataceae</taxon>
        <taxon>Runella</taxon>
    </lineage>
</organism>
<sequence length="880" mass="99406">MIDFTTSRRTFLKNSSVSSLSLWLAPNAPETSAPSSLPISPQPFFDPSPTLALDLSPAKWIWYPMQRCLPNTVVLFRKELNLPSKPRSAKGYIIGDSRYLFFANGQRIQFGPAPADPRWSEADPIDLTNHLNAGTNVLGAQVLFYGHGDGTWPVGKPGFLFKIDIEFANGNTLQVISDGTWQTLIARSWPPGHYKRWYLRAFQEEFDARHYPHKWYTTEYVPFEEWLLAQELNNPANKPPINSTFNEYALDISGRVEASQLRSRSIPLLKENLLSVTKLAESMTVRWKRSPQEYFEFGTSDAYVVQRLPCVVSSTPQSWTVNVDKDRGAILTFELKEQVVGFPYFTIDAPSGTIIELMVQEAHLVGGEPLLNTKFNSWTRFICRTGTNRFETFDYESLRWLQLHIHGSEGQAIVSNVGVRRRQYPWPNPAQVQCSDAKIQKVLDAAINTLHNSCQETIVDGMARERQQYSGDCGHQIHSLQNTFGDRLLHARFINTYSQGLTLDGYFLDAWPAFDRLARVMERQVGLTPWGPLLDHGVGFNFDCWYYYLYTGDKLALTEVMPRLVKFFNYLLKLRASNGLLPVENLGVPTVWIDHDAYKKQRHKQCAFNLYTAAMMQKAFAPLCEAMGMNDLANKARAVGNEIQATTVKLFWSSARGMFVNNLPWVAEEKEERICDRSLATAILYDQCPEGITKFCVKALANPPANLGLSYPANANWRYWALAKAGNVQPILDDFRSRWYGMESVAENNTLAETWHVRHDTTQQWSHCPVAPLFVTYMGLAGIQPLSPAFKKAQIRPQLGDLDQLSLINYTAQGAILFSATGKLGNRTLEISLPQGCEAELVVPAAEELKSLPAIGQPANGLRKYRLTSGRTHTFILKTI</sequence>
<evidence type="ECO:0000259" key="3">
    <source>
        <dbReference type="Pfam" id="PF17390"/>
    </source>
</evidence>
<dbReference type="GO" id="GO:0005975">
    <property type="term" value="P:carbohydrate metabolic process"/>
    <property type="evidence" value="ECO:0007669"/>
    <property type="project" value="InterPro"/>
</dbReference>